<organism evidence="1 2">
    <name type="scientific">Pyrinomonas methylaliphatogenes</name>
    <dbReference type="NCBI Taxonomy" id="454194"/>
    <lineage>
        <taxon>Bacteria</taxon>
        <taxon>Pseudomonadati</taxon>
        <taxon>Acidobacteriota</taxon>
        <taxon>Blastocatellia</taxon>
        <taxon>Blastocatellales</taxon>
        <taxon>Pyrinomonadaceae</taxon>
        <taxon>Pyrinomonas</taxon>
    </lineage>
</organism>
<name>A0A0B6X1E4_9BACT</name>
<gene>
    <name evidence="1" type="ORF">PYK22_02860</name>
</gene>
<protein>
    <submittedName>
        <fullName evidence="1">Uncharacterized protein</fullName>
    </submittedName>
</protein>
<dbReference type="EMBL" id="CBXV010000008">
    <property type="protein sequence ID" value="CDM66822.1"/>
    <property type="molecule type" value="Genomic_DNA"/>
</dbReference>
<proteinExistence type="predicted"/>
<dbReference type="AlphaFoldDB" id="A0A0B6X1E4"/>
<reference evidence="1 2" key="1">
    <citation type="submission" date="2013-12" db="EMBL/GenBank/DDBJ databases">
        <authorList>
            <person name="Stott M."/>
        </authorList>
    </citation>
    <scope>NUCLEOTIDE SEQUENCE [LARGE SCALE GENOMIC DNA]</scope>
    <source>
        <strain evidence="1 2">K22</strain>
    </source>
</reference>
<sequence length="181" mass="20723">MKEHGSEGADFRPPALRRDANGEVEASSLAAVIEWFLRYDPRVAVINHPAVQELFEWKRREDERIYGETFAFSRAEDRLAIGIFQALATYKDEHALYEWIGELLAALDEARRTNEEIASAYRLQTAQGASALEESSKIPTARERAIYLTSCWLEALCTAEIRVLGWVYQDLYGRGFHPHNF</sequence>
<dbReference type="Proteomes" id="UP000031518">
    <property type="component" value="Unassembled WGS sequence"/>
</dbReference>
<evidence type="ECO:0000313" key="2">
    <source>
        <dbReference type="Proteomes" id="UP000031518"/>
    </source>
</evidence>
<evidence type="ECO:0000313" key="1">
    <source>
        <dbReference type="EMBL" id="CDM66822.1"/>
    </source>
</evidence>
<dbReference type="STRING" id="454194.PYK22_02860"/>
<reference evidence="1 2" key="2">
    <citation type="submission" date="2015-01" db="EMBL/GenBank/DDBJ databases">
        <title>Complete genome sequence of Pyrinomonas methylaliphatogenes type strain K22T.</title>
        <authorList>
            <person name="Lee K.C.Y."/>
            <person name="Power J.F."/>
            <person name="Dunfield P.F."/>
            <person name="Morgan X.C."/>
            <person name="Huttenhower C."/>
            <person name="Stott M.B."/>
        </authorList>
    </citation>
    <scope>NUCLEOTIDE SEQUENCE [LARGE SCALE GENOMIC DNA]</scope>
    <source>
        <strain evidence="1 2">K22</strain>
    </source>
</reference>
<dbReference type="RefSeq" id="WP_041978299.1">
    <property type="nucleotide sequence ID" value="NZ_CBXV010000008.1"/>
</dbReference>
<accession>A0A0B6X1E4</accession>
<keyword evidence="2" id="KW-1185">Reference proteome</keyword>